<reference evidence="2" key="1">
    <citation type="submission" date="2016-10" db="EMBL/GenBank/DDBJ databases">
        <authorList>
            <person name="Varghese N."/>
            <person name="Submissions S."/>
        </authorList>
    </citation>
    <scope>NUCLEOTIDE SEQUENCE [LARGE SCALE GENOMIC DNA]</scope>
    <source>
        <strain evidence="2">DSM 25730</strain>
    </source>
</reference>
<dbReference type="PROSITE" id="PS51257">
    <property type="entry name" value="PROKAR_LIPOPROTEIN"/>
    <property type="match status" value="1"/>
</dbReference>
<evidence type="ECO:0000313" key="1">
    <source>
        <dbReference type="EMBL" id="SFD42338.1"/>
    </source>
</evidence>
<dbReference type="Proteomes" id="UP000199439">
    <property type="component" value="Unassembled WGS sequence"/>
</dbReference>
<organism evidence="1 2">
    <name type="scientific">Algibacter pectinivorans</name>
    <dbReference type="NCBI Taxonomy" id="870482"/>
    <lineage>
        <taxon>Bacteria</taxon>
        <taxon>Pseudomonadati</taxon>
        <taxon>Bacteroidota</taxon>
        <taxon>Flavobacteriia</taxon>
        <taxon>Flavobacteriales</taxon>
        <taxon>Flavobacteriaceae</taxon>
        <taxon>Algibacter</taxon>
    </lineage>
</organism>
<accession>A0A1I1SCK5</accession>
<proteinExistence type="predicted"/>
<name>A0A1I1SCK5_9FLAO</name>
<dbReference type="RefSeq" id="WP_092853881.1">
    <property type="nucleotide sequence ID" value="NZ_FOMI01000014.1"/>
</dbReference>
<keyword evidence="2" id="KW-1185">Reference proteome</keyword>
<dbReference type="EMBL" id="FOMI01000014">
    <property type="protein sequence ID" value="SFD42338.1"/>
    <property type="molecule type" value="Genomic_DNA"/>
</dbReference>
<evidence type="ECO:0000313" key="2">
    <source>
        <dbReference type="Proteomes" id="UP000199439"/>
    </source>
</evidence>
<sequence length="172" mass="20015">MRIKTLALLCFLLSFSGCKKTPEETVNEHVEKNKTHDITEQDVKKIKYIDYILDSKTEDAIKDWQEYKQVEALVINIKKADLTYFTEDKKVLLLLLRELKQNIPDALKAESINSRILVMETQLLKLESVYSLSTTSKEELIAGIKEFLIAFSNLNFQMNKKVEFDLRVIEKP</sequence>
<dbReference type="AlphaFoldDB" id="A0A1I1SCK5"/>
<gene>
    <name evidence="1" type="ORF">SAMN04487987_11411</name>
</gene>
<dbReference type="STRING" id="870482.SAMN04487987_11411"/>
<evidence type="ECO:0008006" key="3">
    <source>
        <dbReference type="Google" id="ProtNLM"/>
    </source>
</evidence>
<dbReference type="OrthoDB" id="1443931at2"/>
<protein>
    <recommendedName>
        <fullName evidence="3">Lipoprotein</fullName>
    </recommendedName>
</protein>